<proteinExistence type="predicted"/>
<dbReference type="InterPro" id="IPR056209">
    <property type="entry name" value="SU10_adaptor"/>
</dbReference>
<evidence type="ECO:0000313" key="2">
    <source>
        <dbReference type="Proteomes" id="UP001236369"/>
    </source>
</evidence>
<dbReference type="EMBL" id="JAUSVV010000023">
    <property type="protein sequence ID" value="MDQ0445219.1"/>
    <property type="molecule type" value="Genomic_DNA"/>
</dbReference>
<accession>A0ABU0HS97</accession>
<gene>
    <name evidence="1" type="ORF">QO016_004746</name>
</gene>
<organism evidence="1 2">
    <name type="scientific">Methylobacterium persicinum</name>
    <dbReference type="NCBI Taxonomy" id="374426"/>
    <lineage>
        <taxon>Bacteria</taxon>
        <taxon>Pseudomonadati</taxon>
        <taxon>Pseudomonadota</taxon>
        <taxon>Alphaproteobacteria</taxon>
        <taxon>Hyphomicrobiales</taxon>
        <taxon>Methylobacteriaceae</taxon>
        <taxon>Methylobacterium</taxon>
    </lineage>
</organism>
<protein>
    <submittedName>
        <fullName evidence="1">Uncharacterized protein</fullName>
    </submittedName>
</protein>
<keyword evidence="2" id="KW-1185">Reference proteome</keyword>
<sequence>MTPLDLITQALKKTGVLGVGVTPQAEDVNDAFLDLNMMLAQWNRKRWMVYHLVDVSAPATGATAYRIGPNFEFATSGRITKIESAYFRINPGQRIAPDFSLDFSADFGPQIREAANAVDVPLSVIRSREDYAGLALKGAPGFPAAVYLDADFPVGTLYVWPAPSTGEIHIVVQATLSAFPDLTTDIVLPDEYAEALLYNLAARLRPSYQKAPDPTMTALARASLNTVKVANGQIGTLSMPDTLTTAPARFNIYSGQPY</sequence>
<reference evidence="1 2" key="1">
    <citation type="submission" date="2023-07" db="EMBL/GenBank/DDBJ databases">
        <title>Genomic Encyclopedia of Type Strains, Phase IV (KMG-IV): sequencing the most valuable type-strain genomes for metagenomic binning, comparative biology and taxonomic classification.</title>
        <authorList>
            <person name="Goeker M."/>
        </authorList>
    </citation>
    <scope>NUCLEOTIDE SEQUENCE [LARGE SCALE GENOMIC DNA]</scope>
    <source>
        <strain evidence="1 2">DSM 19562</strain>
    </source>
</reference>
<comment type="caution">
    <text evidence="1">The sequence shown here is derived from an EMBL/GenBank/DDBJ whole genome shotgun (WGS) entry which is preliminary data.</text>
</comment>
<name>A0ABU0HS97_9HYPH</name>
<evidence type="ECO:0000313" key="1">
    <source>
        <dbReference type="EMBL" id="MDQ0445219.1"/>
    </source>
</evidence>
<dbReference type="RefSeq" id="WP_238248709.1">
    <property type="nucleotide sequence ID" value="NZ_BPQX01000021.1"/>
</dbReference>
<dbReference type="Pfam" id="PF24175">
    <property type="entry name" value="SU10_adaptor"/>
    <property type="match status" value="1"/>
</dbReference>
<dbReference type="InterPro" id="IPR038258">
    <property type="entry name" value="Gp4_sf"/>
</dbReference>
<dbReference type="Proteomes" id="UP001236369">
    <property type="component" value="Unassembled WGS sequence"/>
</dbReference>
<dbReference type="Gene3D" id="1.10.3230.20">
    <property type="entry name" value="P22 tail accessory factor (Gp4)"/>
    <property type="match status" value="2"/>
</dbReference>